<evidence type="ECO:0000313" key="2">
    <source>
        <dbReference type="Proteomes" id="UP000004968"/>
    </source>
</evidence>
<comment type="caution">
    <text evidence="1">The sequence shown here is derived from an EMBL/GenBank/DDBJ whole genome shotgun (WGS) entry which is preliminary data.</text>
</comment>
<dbReference type="HOGENOM" id="CLU_3153678_0_0_9"/>
<sequence length="48" mass="5788">MDYDIHTVVDFTVEETAPVMRSVWTLVYHEEWATPSVRHMNQRIKHCQ</sequence>
<accession>D3APD9</accession>
<organism evidence="1 2">
    <name type="scientific">Hungatella hathewayi DSM 13479</name>
    <dbReference type="NCBI Taxonomy" id="566550"/>
    <lineage>
        <taxon>Bacteria</taxon>
        <taxon>Bacillati</taxon>
        <taxon>Bacillota</taxon>
        <taxon>Clostridia</taxon>
        <taxon>Lachnospirales</taxon>
        <taxon>Lachnospiraceae</taxon>
        <taxon>Hungatella</taxon>
    </lineage>
</organism>
<protein>
    <submittedName>
        <fullName evidence="1">Uncharacterized protein</fullName>
    </submittedName>
</protein>
<reference evidence="1 2" key="1">
    <citation type="submission" date="2010-01" db="EMBL/GenBank/DDBJ databases">
        <authorList>
            <person name="Weinstock G."/>
            <person name="Sodergren E."/>
            <person name="Clifton S."/>
            <person name="Fulton L."/>
            <person name="Fulton B."/>
            <person name="Courtney L."/>
            <person name="Fronick C."/>
            <person name="Harrison M."/>
            <person name="Strong C."/>
            <person name="Farmer C."/>
            <person name="Delahaunty K."/>
            <person name="Markovic C."/>
            <person name="Hall O."/>
            <person name="Minx P."/>
            <person name="Tomlinson C."/>
            <person name="Mitreva M."/>
            <person name="Nelson J."/>
            <person name="Hou S."/>
            <person name="Wollam A."/>
            <person name="Pepin K.H."/>
            <person name="Johnson M."/>
            <person name="Bhonagiri V."/>
            <person name="Nash W.E."/>
            <person name="Warren W."/>
            <person name="Chinwalla A."/>
            <person name="Mardis E.R."/>
            <person name="Wilson R.K."/>
        </authorList>
    </citation>
    <scope>NUCLEOTIDE SEQUENCE [LARGE SCALE GENOMIC DNA]</scope>
    <source>
        <strain evidence="1 2">DSM 13479</strain>
    </source>
</reference>
<name>D3APD9_9FIRM</name>
<dbReference type="Proteomes" id="UP000004968">
    <property type="component" value="Unassembled WGS sequence"/>
</dbReference>
<dbReference type="EMBL" id="ACIO01000574">
    <property type="protein sequence ID" value="EFC96318.1"/>
    <property type="molecule type" value="Genomic_DNA"/>
</dbReference>
<dbReference type="AlphaFoldDB" id="D3APD9"/>
<evidence type="ECO:0000313" key="1">
    <source>
        <dbReference type="EMBL" id="EFC96318.1"/>
    </source>
</evidence>
<proteinExistence type="predicted"/>
<gene>
    <name evidence="1" type="ORF">CLOSTHATH_05491</name>
</gene>